<reference evidence="1 2" key="1">
    <citation type="submission" date="2019-11" db="EMBL/GenBank/DDBJ databases">
        <authorList>
            <person name="Criscuolo A."/>
        </authorList>
    </citation>
    <scope>NUCLEOTIDE SEQUENCE [LARGE SCALE GENOMIC DNA]</scope>
    <source>
        <strain evidence="1">CIP111667</strain>
    </source>
</reference>
<sequence>MEHGDTVLIVLGGIAAVLGTAWTATRDLALKRRLDGTDRFVTVAAYAQRVAGLMAMALRSRSRRSGC</sequence>
<dbReference type="EMBL" id="CACRYJ010000046">
    <property type="protein sequence ID" value="VZO38392.1"/>
    <property type="molecule type" value="Genomic_DNA"/>
</dbReference>
<protein>
    <submittedName>
        <fullName evidence="1">Uncharacterized protein</fullName>
    </submittedName>
</protein>
<keyword evidence="2" id="KW-1185">Reference proteome</keyword>
<evidence type="ECO:0000313" key="1">
    <source>
        <dbReference type="EMBL" id="VZO38392.1"/>
    </source>
</evidence>
<dbReference type="AlphaFoldDB" id="A0A7M4DM60"/>
<comment type="caution">
    <text evidence="1">The sequence shown here is derived from an EMBL/GenBank/DDBJ whole genome shotgun (WGS) entry which is preliminary data.</text>
</comment>
<name>A0A7M4DM60_9MICO</name>
<organism evidence="1 2">
    <name type="scientific">Occultella aeris</name>
    <dbReference type="NCBI Taxonomy" id="2761496"/>
    <lineage>
        <taxon>Bacteria</taxon>
        <taxon>Bacillati</taxon>
        <taxon>Actinomycetota</taxon>
        <taxon>Actinomycetes</taxon>
        <taxon>Micrococcales</taxon>
        <taxon>Ruaniaceae</taxon>
        <taxon>Occultella</taxon>
    </lineage>
</organism>
<accession>A0A7M4DM60</accession>
<evidence type="ECO:0000313" key="2">
    <source>
        <dbReference type="Proteomes" id="UP000419743"/>
    </source>
</evidence>
<dbReference type="Proteomes" id="UP000419743">
    <property type="component" value="Unassembled WGS sequence"/>
</dbReference>
<gene>
    <name evidence="1" type="ORF">HALOF300_03228</name>
</gene>
<proteinExistence type="predicted"/>